<reference evidence="1" key="1">
    <citation type="submission" date="2018-05" db="EMBL/GenBank/DDBJ databases">
        <authorList>
            <person name="Lanie J.A."/>
            <person name="Ng W.-L."/>
            <person name="Kazmierczak K.M."/>
            <person name="Andrzejewski T.M."/>
            <person name="Davidsen T.M."/>
            <person name="Wayne K.J."/>
            <person name="Tettelin H."/>
            <person name="Glass J.I."/>
            <person name="Rusch D."/>
            <person name="Podicherti R."/>
            <person name="Tsui H.-C.T."/>
            <person name="Winkler M.E."/>
        </authorList>
    </citation>
    <scope>NUCLEOTIDE SEQUENCE</scope>
</reference>
<organism evidence="1">
    <name type="scientific">marine metagenome</name>
    <dbReference type="NCBI Taxonomy" id="408172"/>
    <lineage>
        <taxon>unclassified sequences</taxon>
        <taxon>metagenomes</taxon>
        <taxon>ecological metagenomes</taxon>
    </lineage>
</organism>
<dbReference type="AlphaFoldDB" id="A0A382KSZ0"/>
<proteinExistence type="predicted"/>
<accession>A0A382KSZ0</accession>
<evidence type="ECO:0000313" key="1">
    <source>
        <dbReference type="EMBL" id="SVC25781.1"/>
    </source>
</evidence>
<name>A0A382KSZ0_9ZZZZ</name>
<sequence>MPQDEDRTLAEDITTPIKIQPGLDRATPDDWNWKYISTSQPNAAVFHISHSESTRVLIDKIGPTDSADDANFVLRQEIPIIILDSLDKYWAAESRTRLPLAGIRVPVEGDTIAEAKRALAADLGAQLRLLLLLSSSHKGKLAPALLENLKYLTSCMEAGPGASG</sequence>
<protein>
    <submittedName>
        <fullName evidence="1">Uncharacterized protein</fullName>
    </submittedName>
</protein>
<dbReference type="EMBL" id="UINC01081686">
    <property type="protein sequence ID" value="SVC25781.1"/>
    <property type="molecule type" value="Genomic_DNA"/>
</dbReference>
<gene>
    <name evidence="1" type="ORF">METZ01_LOCUS278635</name>
</gene>